<evidence type="ECO:0000313" key="1">
    <source>
        <dbReference type="EMBL" id="KAK9098769.1"/>
    </source>
</evidence>
<comment type="caution">
    <text evidence="1">The sequence shown here is derived from an EMBL/GenBank/DDBJ whole genome shotgun (WGS) entry which is preliminary data.</text>
</comment>
<keyword evidence="2" id="KW-1185">Reference proteome</keyword>
<evidence type="ECO:0000313" key="2">
    <source>
        <dbReference type="Proteomes" id="UP001420932"/>
    </source>
</evidence>
<name>A0AAP0F183_9MAGN</name>
<dbReference type="AlphaFoldDB" id="A0AAP0F183"/>
<evidence type="ECO:0008006" key="3">
    <source>
        <dbReference type="Google" id="ProtNLM"/>
    </source>
</evidence>
<dbReference type="EMBL" id="JBBNAF010000011">
    <property type="protein sequence ID" value="KAK9098769.1"/>
    <property type="molecule type" value="Genomic_DNA"/>
</dbReference>
<organism evidence="1 2">
    <name type="scientific">Stephania yunnanensis</name>
    <dbReference type="NCBI Taxonomy" id="152371"/>
    <lineage>
        <taxon>Eukaryota</taxon>
        <taxon>Viridiplantae</taxon>
        <taxon>Streptophyta</taxon>
        <taxon>Embryophyta</taxon>
        <taxon>Tracheophyta</taxon>
        <taxon>Spermatophyta</taxon>
        <taxon>Magnoliopsida</taxon>
        <taxon>Ranunculales</taxon>
        <taxon>Menispermaceae</taxon>
        <taxon>Menispermoideae</taxon>
        <taxon>Cissampelideae</taxon>
        <taxon>Stephania</taxon>
    </lineage>
</organism>
<proteinExistence type="predicted"/>
<protein>
    <recommendedName>
        <fullName evidence="3">Pentatricopeptide repeat-containing protein</fullName>
    </recommendedName>
</protein>
<sequence>MNDFNLVLNFFNWVRLRKETSVVARCIVIHVSAALRHPKTARDLIRGFWASAGGLDIGNSFRHFVEQLVYTYKDWGSDPTIFDIVFQVLVEVGLFVKAKKLFDKMFNYGVVMSVGSCIIFRGGCRTMLIGLTWLLRFSGSFRNRVFVGIR</sequence>
<dbReference type="Proteomes" id="UP001420932">
    <property type="component" value="Unassembled WGS sequence"/>
</dbReference>
<accession>A0AAP0F183</accession>
<gene>
    <name evidence="1" type="ORF">Syun_025814</name>
</gene>
<reference evidence="1 2" key="1">
    <citation type="submission" date="2024-01" db="EMBL/GenBank/DDBJ databases">
        <title>Genome assemblies of Stephania.</title>
        <authorList>
            <person name="Yang L."/>
        </authorList>
    </citation>
    <scope>NUCLEOTIDE SEQUENCE [LARGE SCALE GENOMIC DNA]</scope>
    <source>
        <strain evidence="1">YNDBR</strain>
        <tissue evidence="1">Leaf</tissue>
    </source>
</reference>